<dbReference type="RefSeq" id="WP_116071418.1">
    <property type="nucleotide sequence ID" value="NZ_BONB01000003.1"/>
</dbReference>
<proteinExistence type="predicted"/>
<evidence type="ECO:0000313" key="1">
    <source>
        <dbReference type="EMBL" id="REG00121.1"/>
    </source>
</evidence>
<dbReference type="EMBL" id="QUMQ01000001">
    <property type="protein sequence ID" value="REG00121.1"/>
    <property type="molecule type" value="Genomic_DNA"/>
</dbReference>
<sequence length="93" mass="9433">MKVDRQGVDRGLSGAHLTIAIAPIAGRLTALAGDVAVNSADSDMLFVGYPVGWLVLAVTSAAPSQAARPGVAVASCDRAVTASPGRWRGAEVF</sequence>
<dbReference type="Proteomes" id="UP000256913">
    <property type="component" value="Unassembled WGS sequence"/>
</dbReference>
<accession>A0A3E0A1H9</accession>
<organism evidence="1 2">
    <name type="scientific">Asanoa ferruginea</name>
    <dbReference type="NCBI Taxonomy" id="53367"/>
    <lineage>
        <taxon>Bacteria</taxon>
        <taxon>Bacillati</taxon>
        <taxon>Actinomycetota</taxon>
        <taxon>Actinomycetes</taxon>
        <taxon>Micromonosporales</taxon>
        <taxon>Micromonosporaceae</taxon>
        <taxon>Asanoa</taxon>
    </lineage>
</organism>
<evidence type="ECO:0000313" key="2">
    <source>
        <dbReference type="Proteomes" id="UP000256913"/>
    </source>
</evidence>
<protein>
    <submittedName>
        <fullName evidence="1">Uncharacterized protein</fullName>
    </submittedName>
</protein>
<comment type="caution">
    <text evidence="1">The sequence shown here is derived from an EMBL/GenBank/DDBJ whole genome shotgun (WGS) entry which is preliminary data.</text>
</comment>
<keyword evidence="2" id="KW-1185">Reference proteome</keyword>
<reference evidence="1 2" key="1">
    <citation type="submission" date="2018-08" db="EMBL/GenBank/DDBJ databases">
        <title>Sequencing the genomes of 1000 actinobacteria strains.</title>
        <authorList>
            <person name="Klenk H.-P."/>
        </authorList>
    </citation>
    <scope>NUCLEOTIDE SEQUENCE [LARGE SCALE GENOMIC DNA]</scope>
    <source>
        <strain evidence="1 2">DSM 44099</strain>
    </source>
</reference>
<dbReference type="AlphaFoldDB" id="A0A3E0A1H9"/>
<name>A0A3E0A1H9_9ACTN</name>
<gene>
    <name evidence="1" type="ORF">DFJ67_6168</name>
</gene>